<proteinExistence type="predicted"/>
<sequence>MMFRFVHTADLHLDAPLKSLALKDEELSEIVGNATRRALERIVDICVNEGVDALLISGDLYDGDMRSMKTAAFLVSQMERLNEAGISVFMIRGNHDAESVLTRELELPPNVEVFTGHGGTVELPEKGVAIHGVSFAKPQAPESLVPKYKAPVPGLFNIGLLHTSLAGAAGHDNYAPCSPNDLVTHGYDYWALGHVHVRTVHRETPHIVMPGMPQGRDIGEAGPKSVTLVSVEDGVASLEERITSNIEFVRTDVLLDAVSDWRDAMSAIEEVIKLVAQSSSEHVVLRLELRGETPLAWRLRRDADLLLESVTNLARASGVVWIDKIVQQFVPPSIVGEGEDPRKELSALMKDLAAQPSFLKRARSAAEDLIGDLPPELRSAFGQTEDDQAREVAHLLDEGVQDIVARMLAGGAEQPW</sequence>
<dbReference type="PIRSF" id="PIRSF033091">
    <property type="entry name" value="Pesterase_YhaO"/>
    <property type="match status" value="1"/>
</dbReference>
<feature type="domain" description="Calcineurin-like phosphoesterase" evidence="2">
    <location>
        <begin position="3"/>
        <end position="197"/>
    </location>
</feature>
<dbReference type="Gene3D" id="3.60.21.10">
    <property type="match status" value="1"/>
</dbReference>
<evidence type="ECO:0000259" key="2">
    <source>
        <dbReference type="Pfam" id="PF00149"/>
    </source>
</evidence>
<protein>
    <submittedName>
        <fullName evidence="3">DNA repair exonuclease</fullName>
    </submittedName>
</protein>
<dbReference type="EMBL" id="VYQE01000003">
    <property type="protein sequence ID" value="KAA9007778.1"/>
    <property type="molecule type" value="Genomic_DNA"/>
</dbReference>
<keyword evidence="1" id="KW-0378">Hydrolase</keyword>
<evidence type="ECO:0000313" key="4">
    <source>
        <dbReference type="Proteomes" id="UP000326554"/>
    </source>
</evidence>
<comment type="caution">
    <text evidence="3">The sequence shown here is derived from an EMBL/GenBank/DDBJ whole genome shotgun (WGS) entry which is preliminary data.</text>
</comment>
<evidence type="ECO:0000313" key="3">
    <source>
        <dbReference type="EMBL" id="KAA9007778.1"/>
    </source>
</evidence>
<dbReference type="Proteomes" id="UP000326554">
    <property type="component" value="Unassembled WGS sequence"/>
</dbReference>
<dbReference type="InterPro" id="IPR004843">
    <property type="entry name" value="Calcineurin-like_PHP"/>
</dbReference>
<dbReference type="InterPro" id="IPR041796">
    <property type="entry name" value="Mre11_N"/>
</dbReference>
<keyword evidence="3" id="KW-0540">Nuclease</keyword>
<dbReference type="PANTHER" id="PTHR30337:SF7">
    <property type="entry name" value="PHOSPHOESTERASE"/>
    <property type="match status" value="1"/>
</dbReference>
<keyword evidence="3" id="KW-0269">Exonuclease</keyword>
<dbReference type="GO" id="GO:0004527">
    <property type="term" value="F:exonuclease activity"/>
    <property type="evidence" value="ECO:0007669"/>
    <property type="project" value="UniProtKB-KW"/>
</dbReference>
<dbReference type="SUPFAM" id="SSF56300">
    <property type="entry name" value="Metallo-dependent phosphatases"/>
    <property type="match status" value="1"/>
</dbReference>
<gene>
    <name evidence="3" type="ORF">F3S47_09615</name>
</gene>
<reference evidence="3 4" key="1">
    <citation type="submission" date="2019-09" db="EMBL/GenBank/DDBJ databases">
        <authorList>
            <person name="Park J.-S."/>
            <person name="Choi H.-J."/>
        </authorList>
    </citation>
    <scope>NUCLEOTIDE SEQUENCE [LARGE SCALE GENOMIC DNA]</scope>
    <source>
        <strain evidence="3 4">176SS1-4</strain>
    </source>
</reference>
<keyword evidence="4" id="KW-1185">Reference proteome</keyword>
<name>A0A5J5GJ88_9RHOB</name>
<dbReference type="Pfam" id="PF00149">
    <property type="entry name" value="Metallophos"/>
    <property type="match status" value="1"/>
</dbReference>
<dbReference type="InterPro" id="IPR050535">
    <property type="entry name" value="DNA_Repair-Maintenance_Comp"/>
</dbReference>
<dbReference type="InterPro" id="IPR029052">
    <property type="entry name" value="Metallo-depent_PP-like"/>
</dbReference>
<accession>A0A5J5GJ88</accession>
<dbReference type="InterPro" id="IPR014576">
    <property type="entry name" value="Pesterase_YhaO"/>
</dbReference>
<evidence type="ECO:0000256" key="1">
    <source>
        <dbReference type="ARBA" id="ARBA00022801"/>
    </source>
</evidence>
<dbReference type="AlphaFoldDB" id="A0A5J5GJ88"/>
<dbReference type="PANTHER" id="PTHR30337">
    <property type="entry name" value="COMPONENT OF ATP-DEPENDENT DSDNA EXONUCLEASE"/>
    <property type="match status" value="1"/>
</dbReference>
<dbReference type="CDD" id="cd00840">
    <property type="entry name" value="MPP_Mre11_N"/>
    <property type="match status" value="1"/>
</dbReference>
<organism evidence="3 4">
    <name type="scientific">Histidinibacterium aquaticum</name>
    <dbReference type="NCBI Taxonomy" id="2613962"/>
    <lineage>
        <taxon>Bacteria</taxon>
        <taxon>Pseudomonadati</taxon>
        <taxon>Pseudomonadota</taxon>
        <taxon>Alphaproteobacteria</taxon>
        <taxon>Rhodobacterales</taxon>
        <taxon>Paracoccaceae</taxon>
        <taxon>Histidinibacterium</taxon>
    </lineage>
</organism>